<proteinExistence type="predicted"/>
<dbReference type="AlphaFoldDB" id="A0A1Z5TK81"/>
<dbReference type="Proteomes" id="UP000194280">
    <property type="component" value="Unassembled WGS sequence"/>
</dbReference>
<comment type="caution">
    <text evidence="3">The sequence shown here is derived from an EMBL/GenBank/DDBJ whole genome shotgun (WGS) entry which is preliminary data.</text>
</comment>
<dbReference type="OrthoDB" id="2896006at2759"/>
<gene>
    <name evidence="3" type="ORF">BTJ68_04493</name>
</gene>
<evidence type="ECO:0000256" key="1">
    <source>
        <dbReference type="SAM" id="MobiDB-lite"/>
    </source>
</evidence>
<dbReference type="VEuPathDB" id="FungiDB:BTJ68_04493"/>
<feature type="region of interest" description="Disordered" evidence="1">
    <location>
        <begin position="91"/>
        <end position="120"/>
    </location>
</feature>
<protein>
    <submittedName>
        <fullName evidence="3">Uncharacterized protein</fullName>
    </submittedName>
</protein>
<keyword evidence="2" id="KW-0812">Transmembrane</keyword>
<evidence type="ECO:0000313" key="3">
    <source>
        <dbReference type="EMBL" id="OTA36331.1"/>
    </source>
</evidence>
<keyword evidence="4" id="KW-1185">Reference proteome</keyword>
<dbReference type="STRING" id="1157616.A0A1Z5TK81"/>
<accession>A0A1Z5TK81</accession>
<feature type="transmembrane region" description="Helical" evidence="2">
    <location>
        <begin position="397"/>
        <end position="418"/>
    </location>
</feature>
<reference evidence="3 4" key="1">
    <citation type="submission" date="2017-01" db="EMBL/GenBank/DDBJ databases">
        <title>The recent genome duplication of the halophilic yeast Hortaea werneckii: insights from long-read sequencing.</title>
        <authorList>
            <person name="Sinha S."/>
            <person name="Flibotte S."/>
            <person name="Neira M."/>
            <person name="Lenassi M."/>
            <person name="Gostincar C."/>
            <person name="Stajich J.E."/>
            <person name="Nislow C.E."/>
        </authorList>
    </citation>
    <scope>NUCLEOTIDE SEQUENCE [LARGE SCALE GENOMIC DNA]</scope>
    <source>
        <strain evidence="3 4">EXF-2000</strain>
    </source>
</reference>
<dbReference type="EMBL" id="MUNK01000033">
    <property type="protein sequence ID" value="OTA36331.1"/>
    <property type="molecule type" value="Genomic_DNA"/>
</dbReference>
<name>A0A1Z5TK81_HORWE</name>
<keyword evidence="2" id="KW-0472">Membrane</keyword>
<feature type="transmembrane region" description="Helical" evidence="2">
    <location>
        <begin position="50"/>
        <end position="71"/>
    </location>
</feature>
<evidence type="ECO:0000256" key="2">
    <source>
        <dbReference type="SAM" id="Phobius"/>
    </source>
</evidence>
<keyword evidence="2" id="KW-1133">Transmembrane helix</keyword>
<evidence type="ECO:0000313" key="4">
    <source>
        <dbReference type="Proteomes" id="UP000194280"/>
    </source>
</evidence>
<feature type="transmembrane region" description="Helical" evidence="2">
    <location>
        <begin position="309"/>
        <end position="332"/>
    </location>
</feature>
<organism evidence="3 4">
    <name type="scientific">Hortaea werneckii EXF-2000</name>
    <dbReference type="NCBI Taxonomy" id="1157616"/>
    <lineage>
        <taxon>Eukaryota</taxon>
        <taxon>Fungi</taxon>
        <taxon>Dikarya</taxon>
        <taxon>Ascomycota</taxon>
        <taxon>Pezizomycotina</taxon>
        <taxon>Dothideomycetes</taxon>
        <taxon>Dothideomycetidae</taxon>
        <taxon>Mycosphaerellales</taxon>
        <taxon>Teratosphaeriaceae</taxon>
        <taxon>Hortaea</taxon>
    </lineage>
</organism>
<sequence>MSMNAAVGHLARRGLHHAQVHFAQPPPSQDGAAAFEQHDTPKMDIKPGEMLPILITGFITLLIIASIRYTVGEVMASLAMIESPSTTAIIEPASKDDLPPPAYSEEAYADEPGAPRKDEKEGLLPSEAMARDQPAQPADNEDIEITVIDHKPVTASIRSTIGLLSSVGGFRARWRGLGASILYHALHGFVTNLLASFLGFGLFGNALCYIFTSLALMRVHMLWTHSMIAYPTNKSLFARFVPRKQCRVLLLPTLVHAVAQQATFILPLAVAIAMGLGPDMMAAQPHGHPNSISDDASPHKQGCAMMLNLLRLLAVPTTALFVALAVLLPASVTLTRLEATLLPEDETTLVPFDREAIVSEDINPSVRGASRALFVQAWRSFDSAARLRLVKLYVKMVMAQLAVAFVGFHVVLAEMYLIGGERIGEMAKALGEVVREAQKSEGGVPQ</sequence>
<dbReference type="InParanoid" id="A0A1Z5TK81"/>